<dbReference type="AlphaFoldDB" id="A0A0H2R165"/>
<feature type="region of interest" description="Disordered" evidence="2">
    <location>
        <begin position="121"/>
        <end position="168"/>
    </location>
</feature>
<dbReference type="InParanoid" id="A0A0H2R165"/>
<feature type="region of interest" description="Disordered" evidence="2">
    <location>
        <begin position="1"/>
        <end position="22"/>
    </location>
</feature>
<sequence>MTQAEDANTHKKDSQSDASPMPMLIFSDRDLAPALEEARINLENLQKDMDNLKERLDRLDEDQEHIRKLKLDLDAQVESESNVALAPPSALANFRLSWQDFFANYDHGAWDHGFSSGSSTRFWNKRRLGTPNRAQKRSHYRRRRRNSRLNSSRDSLAPESHSSTSLPT</sequence>
<keyword evidence="1" id="KW-0175">Coiled coil</keyword>
<dbReference type="EMBL" id="KQ086296">
    <property type="protein sequence ID" value="KLO05525.1"/>
    <property type="molecule type" value="Genomic_DNA"/>
</dbReference>
<evidence type="ECO:0000313" key="3">
    <source>
        <dbReference type="EMBL" id="KLO05525.1"/>
    </source>
</evidence>
<evidence type="ECO:0000256" key="1">
    <source>
        <dbReference type="SAM" id="Coils"/>
    </source>
</evidence>
<feature type="compositionally biased region" description="Basic residues" evidence="2">
    <location>
        <begin position="123"/>
        <end position="147"/>
    </location>
</feature>
<feature type="coiled-coil region" evidence="1">
    <location>
        <begin position="35"/>
        <end position="69"/>
    </location>
</feature>
<evidence type="ECO:0000256" key="2">
    <source>
        <dbReference type="SAM" id="MobiDB-lite"/>
    </source>
</evidence>
<dbReference type="Proteomes" id="UP000053477">
    <property type="component" value="Unassembled WGS sequence"/>
</dbReference>
<reference evidence="3 4" key="1">
    <citation type="submission" date="2015-04" db="EMBL/GenBank/DDBJ databases">
        <title>Complete genome sequence of Schizopora paradoxa KUC8140, a cosmopolitan wood degrader in East Asia.</title>
        <authorList>
            <consortium name="DOE Joint Genome Institute"/>
            <person name="Min B."/>
            <person name="Park H."/>
            <person name="Jang Y."/>
            <person name="Kim J.-J."/>
            <person name="Kim K.H."/>
            <person name="Pangilinan J."/>
            <person name="Lipzen A."/>
            <person name="Riley R."/>
            <person name="Grigoriev I.V."/>
            <person name="Spatafora J.W."/>
            <person name="Choi I.-G."/>
        </authorList>
    </citation>
    <scope>NUCLEOTIDE SEQUENCE [LARGE SCALE GENOMIC DNA]</scope>
    <source>
        <strain evidence="3 4">KUC8140</strain>
    </source>
</reference>
<organism evidence="3 4">
    <name type="scientific">Schizopora paradoxa</name>
    <dbReference type="NCBI Taxonomy" id="27342"/>
    <lineage>
        <taxon>Eukaryota</taxon>
        <taxon>Fungi</taxon>
        <taxon>Dikarya</taxon>
        <taxon>Basidiomycota</taxon>
        <taxon>Agaricomycotina</taxon>
        <taxon>Agaricomycetes</taxon>
        <taxon>Hymenochaetales</taxon>
        <taxon>Schizoporaceae</taxon>
        <taxon>Schizopora</taxon>
    </lineage>
</organism>
<evidence type="ECO:0000313" key="4">
    <source>
        <dbReference type="Proteomes" id="UP000053477"/>
    </source>
</evidence>
<name>A0A0H2R165_9AGAM</name>
<accession>A0A0H2R165</accession>
<proteinExistence type="predicted"/>
<protein>
    <submittedName>
        <fullName evidence="3">Uncharacterized protein</fullName>
    </submittedName>
</protein>
<gene>
    <name evidence="3" type="ORF">SCHPADRAFT_910976</name>
</gene>
<keyword evidence="4" id="KW-1185">Reference proteome</keyword>